<organism evidence="2 3">
    <name type="scientific">Solidesulfovibrio aerotolerans</name>
    <dbReference type="NCBI Taxonomy" id="295255"/>
    <lineage>
        <taxon>Bacteria</taxon>
        <taxon>Pseudomonadati</taxon>
        <taxon>Thermodesulfobacteriota</taxon>
        <taxon>Desulfovibrionia</taxon>
        <taxon>Desulfovibrionales</taxon>
        <taxon>Desulfovibrionaceae</taxon>
        <taxon>Solidesulfovibrio</taxon>
    </lineage>
</organism>
<keyword evidence="2" id="KW-0489">Methyltransferase</keyword>
<gene>
    <name evidence="2" type="ORF">GTA51_04755</name>
</gene>
<dbReference type="PANTHER" id="PTHR47473:SF1">
    <property type="entry name" value="METHYLTRANSFERASE DOMAIN-CONTAINING PROTEIN"/>
    <property type="match status" value="1"/>
</dbReference>
<dbReference type="GO" id="GO:0032259">
    <property type="term" value="P:methylation"/>
    <property type="evidence" value="ECO:0007669"/>
    <property type="project" value="UniProtKB-KW"/>
</dbReference>
<dbReference type="OrthoDB" id="5298787at2"/>
<dbReference type="CDD" id="cd02440">
    <property type="entry name" value="AdoMet_MTases"/>
    <property type="match status" value="1"/>
</dbReference>
<evidence type="ECO:0000313" key="3">
    <source>
        <dbReference type="Proteomes" id="UP000482487"/>
    </source>
</evidence>
<name>A0A7C9MH88_9BACT</name>
<dbReference type="InterPro" id="IPR029063">
    <property type="entry name" value="SAM-dependent_MTases_sf"/>
</dbReference>
<reference evidence="2 3" key="1">
    <citation type="submission" date="2020-01" db="EMBL/GenBank/DDBJ databases">
        <title>Genome sequence of Desulfovibrio aerotolerans DSM 16695(T).</title>
        <authorList>
            <person name="Karnachuk O."/>
            <person name="Avakyan M."/>
            <person name="Mardanov A."/>
            <person name="Kadnikov V."/>
            <person name="Ravin N."/>
        </authorList>
    </citation>
    <scope>NUCLEOTIDE SEQUENCE [LARGE SCALE GENOMIC DNA]</scope>
    <source>
        <strain evidence="2 3">DSM 16695</strain>
    </source>
</reference>
<dbReference type="InterPro" id="IPR041698">
    <property type="entry name" value="Methyltransf_25"/>
</dbReference>
<evidence type="ECO:0000313" key="2">
    <source>
        <dbReference type="EMBL" id="MYL82448.1"/>
    </source>
</evidence>
<dbReference type="PANTHER" id="PTHR47473">
    <property type="entry name" value="BTA1P"/>
    <property type="match status" value="1"/>
</dbReference>
<protein>
    <submittedName>
        <fullName evidence="2">Methyltransferase domain-containing protein</fullName>
    </submittedName>
</protein>
<dbReference type="Gene3D" id="3.40.50.150">
    <property type="entry name" value="Vaccinia Virus protein VP39"/>
    <property type="match status" value="1"/>
</dbReference>
<dbReference type="AlphaFoldDB" id="A0A7C9MH88"/>
<dbReference type="Proteomes" id="UP000482487">
    <property type="component" value="Unassembled WGS sequence"/>
</dbReference>
<feature type="domain" description="Methyltransferase" evidence="1">
    <location>
        <begin position="52"/>
        <end position="147"/>
    </location>
</feature>
<accession>A0A7C9MH88</accession>
<sequence length="210" mass="22941">MECSAAGLKGYYRLHAGIYDATRWSFLFDRARLLELSCAALAATGREHGARVAEVGCGTGRNLRALARMLPTARLTGLDLCPPMLARARKATATAADRVTLACGAYGPDSLGHNSQDLIVFSYALTMFNPGFEAAVETAWLHVRPGGIVAVVDFNDSPFPWFRTWMGLNHVRLDGHLPPLLAARLTTLSYETKPAYAGLWRHFCFLGRKG</sequence>
<dbReference type="GO" id="GO:0008168">
    <property type="term" value="F:methyltransferase activity"/>
    <property type="evidence" value="ECO:0007669"/>
    <property type="project" value="UniProtKB-KW"/>
</dbReference>
<dbReference type="RefSeq" id="WP_160959135.1">
    <property type="nucleotide sequence ID" value="NZ_WVUD01000005.1"/>
</dbReference>
<keyword evidence="2" id="KW-0808">Transferase</keyword>
<dbReference type="Pfam" id="PF13649">
    <property type="entry name" value="Methyltransf_25"/>
    <property type="match status" value="1"/>
</dbReference>
<keyword evidence="3" id="KW-1185">Reference proteome</keyword>
<dbReference type="SUPFAM" id="SSF53335">
    <property type="entry name" value="S-adenosyl-L-methionine-dependent methyltransferases"/>
    <property type="match status" value="1"/>
</dbReference>
<evidence type="ECO:0000259" key="1">
    <source>
        <dbReference type="Pfam" id="PF13649"/>
    </source>
</evidence>
<comment type="caution">
    <text evidence="2">The sequence shown here is derived from an EMBL/GenBank/DDBJ whole genome shotgun (WGS) entry which is preliminary data.</text>
</comment>
<dbReference type="EMBL" id="WVUD01000005">
    <property type="protein sequence ID" value="MYL82448.1"/>
    <property type="molecule type" value="Genomic_DNA"/>
</dbReference>
<proteinExistence type="predicted"/>